<keyword evidence="5" id="KW-0472">Membrane</keyword>
<feature type="region of interest" description="Disordered" evidence="4">
    <location>
        <begin position="474"/>
        <end position="532"/>
    </location>
</feature>
<evidence type="ECO:0000256" key="3">
    <source>
        <dbReference type="ARBA" id="ARBA00023186"/>
    </source>
</evidence>
<evidence type="ECO:0000313" key="6">
    <source>
        <dbReference type="EMBL" id="GFG75454.1"/>
    </source>
</evidence>
<feature type="region of interest" description="Disordered" evidence="4">
    <location>
        <begin position="360"/>
        <end position="437"/>
    </location>
</feature>
<evidence type="ECO:0000256" key="4">
    <source>
        <dbReference type="SAM" id="MobiDB-lite"/>
    </source>
</evidence>
<feature type="compositionally biased region" description="Low complexity" evidence="4">
    <location>
        <begin position="474"/>
        <end position="486"/>
    </location>
</feature>
<keyword evidence="5" id="KW-0812">Transmembrane</keyword>
<evidence type="ECO:0000256" key="2">
    <source>
        <dbReference type="ARBA" id="ARBA00022840"/>
    </source>
</evidence>
<dbReference type="AlphaFoldDB" id="A0A7I9Y099"/>
<feature type="compositionally biased region" description="Pro residues" evidence="4">
    <location>
        <begin position="513"/>
        <end position="525"/>
    </location>
</feature>
<evidence type="ECO:0000313" key="7">
    <source>
        <dbReference type="Proteomes" id="UP000465361"/>
    </source>
</evidence>
<keyword evidence="3" id="KW-0143">Chaperone</keyword>
<dbReference type="Pfam" id="PF00012">
    <property type="entry name" value="HSP70"/>
    <property type="match status" value="1"/>
</dbReference>
<dbReference type="InterPro" id="IPR013126">
    <property type="entry name" value="Hsp_70_fam"/>
</dbReference>
<evidence type="ECO:0000256" key="1">
    <source>
        <dbReference type="ARBA" id="ARBA00022741"/>
    </source>
</evidence>
<protein>
    <recommendedName>
        <fullName evidence="8">Molecular chaperone</fullName>
    </recommendedName>
</protein>
<evidence type="ECO:0008006" key="8">
    <source>
        <dbReference type="Google" id="ProtNLM"/>
    </source>
</evidence>
<keyword evidence="7" id="KW-1185">Reference proteome</keyword>
<comment type="caution">
    <text evidence="6">The sequence shown here is derived from an EMBL/GenBank/DDBJ whole genome shotgun (WGS) entry which is preliminary data.</text>
</comment>
<evidence type="ECO:0000256" key="5">
    <source>
        <dbReference type="SAM" id="Phobius"/>
    </source>
</evidence>
<keyword evidence="1" id="KW-0547">Nucleotide-binding</keyword>
<reference evidence="6 7" key="1">
    <citation type="journal article" date="2019" name="Emerg. Microbes Infect.">
        <title>Comprehensive subspecies identification of 175 nontuberculous mycobacteria species based on 7547 genomic profiles.</title>
        <authorList>
            <person name="Matsumoto Y."/>
            <person name="Kinjo T."/>
            <person name="Motooka D."/>
            <person name="Nabeya D."/>
            <person name="Jung N."/>
            <person name="Uechi K."/>
            <person name="Horii T."/>
            <person name="Iida T."/>
            <person name="Fujita J."/>
            <person name="Nakamura S."/>
        </authorList>
    </citation>
    <scope>NUCLEOTIDE SEQUENCE [LARGE SCALE GENOMIC DNA]</scope>
    <source>
        <strain evidence="6 7">JCM 17322</strain>
    </source>
</reference>
<dbReference type="InterPro" id="IPR043129">
    <property type="entry name" value="ATPase_NBD"/>
</dbReference>
<name>A0A7I9Y099_9MYCO</name>
<gene>
    <name evidence="6" type="ORF">MBOT_28190</name>
</gene>
<keyword evidence="5" id="KW-1133">Transmembrane helix</keyword>
<dbReference type="EMBL" id="BLKW01000004">
    <property type="protein sequence ID" value="GFG75454.1"/>
    <property type="molecule type" value="Genomic_DNA"/>
</dbReference>
<feature type="compositionally biased region" description="Low complexity" evidence="4">
    <location>
        <begin position="365"/>
        <end position="381"/>
    </location>
</feature>
<dbReference type="Gene3D" id="3.30.420.40">
    <property type="match status" value="2"/>
</dbReference>
<proteinExistence type="predicted"/>
<accession>A0A7I9Y099</accession>
<dbReference type="GO" id="GO:0140662">
    <property type="term" value="F:ATP-dependent protein folding chaperone"/>
    <property type="evidence" value="ECO:0007669"/>
    <property type="project" value="InterPro"/>
</dbReference>
<dbReference type="GO" id="GO:0005524">
    <property type="term" value="F:ATP binding"/>
    <property type="evidence" value="ECO:0007669"/>
    <property type="project" value="UniProtKB-KW"/>
</dbReference>
<keyword evidence="2" id="KW-0067">ATP-binding</keyword>
<organism evidence="6 7">
    <name type="scientific">Mycobacterium botniense</name>
    <dbReference type="NCBI Taxonomy" id="84962"/>
    <lineage>
        <taxon>Bacteria</taxon>
        <taxon>Bacillati</taxon>
        <taxon>Actinomycetota</taxon>
        <taxon>Actinomycetes</taxon>
        <taxon>Mycobacteriales</taxon>
        <taxon>Mycobacteriaceae</taxon>
        <taxon>Mycobacterium</taxon>
    </lineage>
</organism>
<sequence>MNAEATRGLDTMADAATWAIGLSIGATNLAAVTGDRALTRKPVLTLFRQRPPEVGVPSENPALHERGLVITNVVGRMQDPAGIVAADGTIHRSEALLAHALRALVSAATSGRAPPEAVAVAYPAHWHAATIDALRDALRRVTDWSTDRLALLSDAAAALVALRVNPGVPAHGIIVVCDFGGSGSSISLFDAGTGYQAIGTAVRYTGFCGAMVDQALLTHVLDELSVTASLGTSGMSGIGSLNRLRVDCRAAKERLSSSTATTLTADLSGLRGDIRLIRGDLEDAIRQPLDGFIAATKDVLNRTGINAADLTAIAAVGGEASIPLITTTLSQRFGVPVITVPRPHLAAAIGAALLAARSPADDSRTAPAPTAVTPPTEALTTSRADPKSSEPVLSWSQSDDSAATTPVGTGDVPPVRGDVRPRRPAQPVGGSVPASGTGAVAWYRRPAVVILATALVVLALGAAIIVMLRHMSGGPAAPAPESGAPGTENPQTPAVTLPHDTNPPSSPLSTQPPALPSLPPIPPQSIPESPAG</sequence>
<dbReference type="SUPFAM" id="SSF53067">
    <property type="entry name" value="Actin-like ATPase domain"/>
    <property type="match status" value="1"/>
</dbReference>
<dbReference type="PANTHER" id="PTHR42749:SF1">
    <property type="entry name" value="CELL SHAPE-DETERMINING PROTEIN MREB"/>
    <property type="match status" value="1"/>
</dbReference>
<feature type="compositionally biased region" description="Polar residues" evidence="4">
    <location>
        <begin position="394"/>
        <end position="407"/>
    </location>
</feature>
<dbReference type="Proteomes" id="UP000465361">
    <property type="component" value="Unassembled WGS sequence"/>
</dbReference>
<dbReference type="Gene3D" id="3.90.640.10">
    <property type="entry name" value="Actin, Chain A, domain 4"/>
    <property type="match status" value="1"/>
</dbReference>
<dbReference type="PANTHER" id="PTHR42749">
    <property type="entry name" value="CELL SHAPE-DETERMINING PROTEIN MREB"/>
    <property type="match status" value="1"/>
</dbReference>
<feature type="transmembrane region" description="Helical" evidence="5">
    <location>
        <begin position="447"/>
        <end position="468"/>
    </location>
</feature>